<feature type="transmembrane region" description="Helical" evidence="1">
    <location>
        <begin position="122"/>
        <end position="144"/>
    </location>
</feature>
<evidence type="ECO:0000313" key="3">
    <source>
        <dbReference type="EMBL" id="MDQ9070211.1"/>
    </source>
</evidence>
<dbReference type="EMBL" id="JAVIDA010000002">
    <property type="protein sequence ID" value="MDQ9070211.1"/>
    <property type="molecule type" value="Genomic_DNA"/>
</dbReference>
<feature type="transmembrane region" description="Helical" evidence="1">
    <location>
        <begin position="92"/>
        <end position="110"/>
    </location>
</feature>
<dbReference type="InterPro" id="IPR032816">
    <property type="entry name" value="VTT_dom"/>
</dbReference>
<keyword evidence="1" id="KW-1133">Transmembrane helix</keyword>
<keyword evidence="1" id="KW-0812">Transmembrane</keyword>
<feature type="transmembrane region" description="Helical" evidence="1">
    <location>
        <begin position="42"/>
        <end position="63"/>
    </location>
</feature>
<sequence length="200" mass="23150">MIDWAQLLEHYGYLAVAIGTFFEGETILLLGSYAVHHKILDFWTLILIGACGSFIGDMFYYYVGYHQGYKILKKRPKLEEKFHRGSRFIEKYPIITILLMRFLWGFRTILPASFGIKRFNLPVYIVANVIASFLWSFTIVALGVKISHYLHVLLHHMHVHAKTITIAVVATLALSLIIHLIVVLRRRKRIKNNHSDTPLD</sequence>
<evidence type="ECO:0000259" key="2">
    <source>
        <dbReference type="Pfam" id="PF09335"/>
    </source>
</evidence>
<feature type="transmembrane region" description="Helical" evidence="1">
    <location>
        <begin position="12"/>
        <end position="35"/>
    </location>
</feature>
<protein>
    <submittedName>
        <fullName evidence="3">DedA family protein</fullName>
    </submittedName>
</protein>
<keyword evidence="1" id="KW-0472">Membrane</keyword>
<dbReference type="PANTHER" id="PTHR42709:SF2">
    <property type="entry name" value="INNER MEMBRANE PROTEIN YOHD"/>
    <property type="match status" value="1"/>
</dbReference>
<dbReference type="Pfam" id="PF09335">
    <property type="entry name" value="VTT_dom"/>
    <property type="match status" value="1"/>
</dbReference>
<dbReference type="AlphaFoldDB" id="A0AAW8JBV4"/>
<dbReference type="InterPro" id="IPR051311">
    <property type="entry name" value="DedA_domain"/>
</dbReference>
<accession>A0AAW8JBV4</accession>
<dbReference type="GeneID" id="84208168"/>
<dbReference type="GO" id="GO:0005886">
    <property type="term" value="C:plasma membrane"/>
    <property type="evidence" value="ECO:0007669"/>
    <property type="project" value="TreeGrafter"/>
</dbReference>
<dbReference type="PANTHER" id="PTHR42709">
    <property type="entry name" value="ALKALINE PHOSPHATASE LIKE PROTEIN"/>
    <property type="match status" value="1"/>
</dbReference>
<reference evidence="3" key="1">
    <citation type="submission" date="2023-08" db="EMBL/GenBank/DDBJ databases">
        <title>Emergence of clinically-relevant ST2 carbapenem-resistant Acinetobacter baumannii strains in hospital sewages in Zhejiang, East of China.</title>
        <authorList>
            <person name="Kaichao C."/>
            <person name="Zhang R."/>
        </authorList>
    </citation>
    <scope>NUCLEOTIDE SEQUENCE</scope>
    <source>
        <strain evidence="3">M-SY-60</strain>
    </source>
</reference>
<feature type="domain" description="VTT" evidence="2">
    <location>
        <begin position="25"/>
        <end position="143"/>
    </location>
</feature>
<comment type="caution">
    <text evidence="3">The sequence shown here is derived from an EMBL/GenBank/DDBJ whole genome shotgun (WGS) entry which is preliminary data.</text>
</comment>
<evidence type="ECO:0000256" key="1">
    <source>
        <dbReference type="SAM" id="Phobius"/>
    </source>
</evidence>
<feature type="transmembrane region" description="Helical" evidence="1">
    <location>
        <begin position="164"/>
        <end position="184"/>
    </location>
</feature>
<organism evidence="3 4">
    <name type="scientific">Acinetobacter gerneri</name>
    <dbReference type="NCBI Taxonomy" id="202952"/>
    <lineage>
        <taxon>Bacteria</taxon>
        <taxon>Pseudomonadati</taxon>
        <taxon>Pseudomonadota</taxon>
        <taxon>Gammaproteobacteria</taxon>
        <taxon>Moraxellales</taxon>
        <taxon>Moraxellaceae</taxon>
        <taxon>Acinetobacter</taxon>
    </lineage>
</organism>
<name>A0AAW8JBV4_9GAMM</name>
<dbReference type="RefSeq" id="WP_004856992.1">
    <property type="nucleotide sequence ID" value="NZ_BBLI01000011.1"/>
</dbReference>
<dbReference type="Proteomes" id="UP001243195">
    <property type="component" value="Unassembled WGS sequence"/>
</dbReference>
<proteinExistence type="predicted"/>
<gene>
    <name evidence="3" type="ORF">RFH51_01845</name>
</gene>
<evidence type="ECO:0000313" key="4">
    <source>
        <dbReference type="Proteomes" id="UP001243195"/>
    </source>
</evidence>